<reference evidence="2 3" key="1">
    <citation type="journal article" date="2020" name="ISME J.">
        <title>Enrichment and physiological characterization of a novel comammox Nitrospira indicates ammonium inhibition of complete nitrification.</title>
        <authorList>
            <person name="Sakoula D."/>
            <person name="Koch H."/>
            <person name="Frank J."/>
            <person name="Jetten M.S.M."/>
            <person name="van Kessel M.A.H.J."/>
            <person name="Lucker S."/>
        </authorList>
    </citation>
    <scope>NUCLEOTIDE SEQUENCE [LARGE SCALE GENOMIC DNA]</scope>
    <source>
        <strain evidence="2">Comreactor17</strain>
    </source>
</reference>
<name>A0A7S8FAK9_9BACT</name>
<proteinExistence type="predicted"/>
<gene>
    <name evidence="2" type="ORF">Nkreftii_000033</name>
</gene>
<feature type="transmembrane region" description="Helical" evidence="1">
    <location>
        <begin position="57"/>
        <end position="81"/>
    </location>
</feature>
<evidence type="ECO:0008006" key="4">
    <source>
        <dbReference type="Google" id="ProtNLM"/>
    </source>
</evidence>
<keyword evidence="1" id="KW-1133">Transmembrane helix</keyword>
<dbReference type="AlphaFoldDB" id="A0A7S8FAK9"/>
<feature type="transmembrane region" description="Helical" evidence="1">
    <location>
        <begin position="6"/>
        <end position="23"/>
    </location>
</feature>
<dbReference type="KEGG" id="nkf:Nkreftii_000033"/>
<protein>
    <recommendedName>
        <fullName evidence="4">DUF2523 domain-containing protein</fullName>
    </recommendedName>
</protein>
<evidence type="ECO:0000256" key="1">
    <source>
        <dbReference type="SAM" id="Phobius"/>
    </source>
</evidence>
<organism evidence="2 3">
    <name type="scientific">Candidatus Nitrospira kreftii</name>
    <dbReference type="NCBI Taxonomy" id="2652173"/>
    <lineage>
        <taxon>Bacteria</taxon>
        <taxon>Pseudomonadati</taxon>
        <taxon>Nitrospirota</taxon>
        <taxon>Nitrospiria</taxon>
        <taxon>Nitrospirales</taxon>
        <taxon>Nitrospiraceae</taxon>
        <taxon>Nitrospira</taxon>
    </lineage>
</organism>
<keyword evidence="1" id="KW-0812">Transmembrane</keyword>
<evidence type="ECO:0000313" key="2">
    <source>
        <dbReference type="EMBL" id="QPD02259.1"/>
    </source>
</evidence>
<sequence length="91" mass="9767">MTALLNLIYCFLLDMILSFADVWKGGWDSVLAVADQLLASIGTGSLSAPVIPMQYTWVLGATGMSQAVAIIASAMLVRFTLQAIPFVRWGS</sequence>
<evidence type="ECO:0000313" key="3">
    <source>
        <dbReference type="Proteomes" id="UP000593737"/>
    </source>
</evidence>
<accession>A0A7S8FAK9</accession>
<dbReference type="EMBL" id="CP047423">
    <property type="protein sequence ID" value="QPD02259.1"/>
    <property type="molecule type" value="Genomic_DNA"/>
</dbReference>
<keyword evidence="1" id="KW-0472">Membrane</keyword>
<dbReference type="Proteomes" id="UP000593737">
    <property type="component" value="Chromosome"/>
</dbReference>